<dbReference type="InterPro" id="IPR013325">
    <property type="entry name" value="RNA_pol_sigma_r2"/>
</dbReference>
<dbReference type="InterPro" id="IPR013249">
    <property type="entry name" value="RNA_pol_sigma70_r4_t2"/>
</dbReference>
<keyword evidence="8" id="KW-1185">Reference proteome</keyword>
<organism evidence="7 8">
    <name type="scientific">Chitinophaga defluvii</name>
    <dbReference type="NCBI Taxonomy" id="3163343"/>
    <lineage>
        <taxon>Bacteria</taxon>
        <taxon>Pseudomonadati</taxon>
        <taxon>Bacteroidota</taxon>
        <taxon>Chitinophagia</taxon>
        <taxon>Chitinophagales</taxon>
        <taxon>Chitinophagaceae</taxon>
        <taxon>Chitinophaga</taxon>
    </lineage>
</organism>
<keyword evidence="3" id="KW-0731">Sigma factor</keyword>
<evidence type="ECO:0000259" key="6">
    <source>
        <dbReference type="Pfam" id="PF08281"/>
    </source>
</evidence>
<dbReference type="InterPro" id="IPR039425">
    <property type="entry name" value="RNA_pol_sigma-70-like"/>
</dbReference>
<gene>
    <name evidence="7" type="ORF">ABR189_09645</name>
</gene>
<feature type="domain" description="RNA polymerase sigma factor 70 region 4 type 2" evidence="6">
    <location>
        <begin position="116"/>
        <end position="164"/>
    </location>
</feature>
<name>A0ABV2T3M6_9BACT</name>
<keyword evidence="2" id="KW-0805">Transcription regulation</keyword>
<reference evidence="7 8" key="1">
    <citation type="submission" date="2024-06" db="EMBL/GenBank/DDBJ databases">
        <title>Chitinophaga defluvii sp. nov., isolated from municipal sewage.</title>
        <authorList>
            <person name="Zhang L."/>
        </authorList>
    </citation>
    <scope>NUCLEOTIDE SEQUENCE [LARGE SCALE GENOMIC DNA]</scope>
    <source>
        <strain evidence="7 8">H8</strain>
    </source>
</reference>
<protein>
    <submittedName>
        <fullName evidence="7">RNA polymerase sigma-70 factor</fullName>
    </submittedName>
</protein>
<evidence type="ECO:0000259" key="5">
    <source>
        <dbReference type="Pfam" id="PF04542"/>
    </source>
</evidence>
<dbReference type="Gene3D" id="1.10.1740.10">
    <property type="match status" value="1"/>
</dbReference>
<dbReference type="EMBL" id="JBEXAC010000001">
    <property type="protein sequence ID" value="MET6997632.1"/>
    <property type="molecule type" value="Genomic_DNA"/>
</dbReference>
<dbReference type="Pfam" id="PF04542">
    <property type="entry name" value="Sigma70_r2"/>
    <property type="match status" value="1"/>
</dbReference>
<evidence type="ECO:0000313" key="7">
    <source>
        <dbReference type="EMBL" id="MET6997632.1"/>
    </source>
</evidence>
<dbReference type="Gene3D" id="1.10.10.10">
    <property type="entry name" value="Winged helix-like DNA-binding domain superfamily/Winged helix DNA-binding domain"/>
    <property type="match status" value="1"/>
</dbReference>
<comment type="similarity">
    <text evidence="1">Belongs to the sigma-70 factor family. ECF subfamily.</text>
</comment>
<dbReference type="Pfam" id="PF08281">
    <property type="entry name" value="Sigma70_r4_2"/>
    <property type="match status" value="1"/>
</dbReference>
<dbReference type="NCBIfam" id="TIGR02985">
    <property type="entry name" value="Sig70_bacteroi1"/>
    <property type="match status" value="1"/>
</dbReference>
<dbReference type="InterPro" id="IPR036388">
    <property type="entry name" value="WH-like_DNA-bd_sf"/>
</dbReference>
<evidence type="ECO:0000256" key="3">
    <source>
        <dbReference type="ARBA" id="ARBA00023082"/>
    </source>
</evidence>
<dbReference type="InterPro" id="IPR013324">
    <property type="entry name" value="RNA_pol_sigma_r3/r4-like"/>
</dbReference>
<evidence type="ECO:0000313" key="8">
    <source>
        <dbReference type="Proteomes" id="UP001549749"/>
    </source>
</evidence>
<dbReference type="RefSeq" id="WP_354660267.1">
    <property type="nucleotide sequence ID" value="NZ_JBEXAC010000001.1"/>
</dbReference>
<evidence type="ECO:0000256" key="1">
    <source>
        <dbReference type="ARBA" id="ARBA00010641"/>
    </source>
</evidence>
<sequence length="184" mass="21627">MNEEFYITGLLQGNEQVFREIFEKYHTRLCYFASTFLATDQDAEDVVQEAFAKLWQRREHFPDLNSIKAFLYITVKNRCLNIYKHGKVVRKYEGSLEEEWESDAMIRIIESEVLENVFQALEKLPAGCRNVLHLSYFEGMKHKDIAHHLQVSVNTVKTQKTRGLHLLKRLLKGSSLTLFLSHYL</sequence>
<proteinExistence type="inferred from homology"/>
<dbReference type="InterPro" id="IPR014284">
    <property type="entry name" value="RNA_pol_sigma-70_dom"/>
</dbReference>
<dbReference type="SUPFAM" id="SSF88659">
    <property type="entry name" value="Sigma3 and sigma4 domains of RNA polymerase sigma factors"/>
    <property type="match status" value="1"/>
</dbReference>
<dbReference type="PANTHER" id="PTHR43133:SF46">
    <property type="entry name" value="RNA POLYMERASE SIGMA-70 FACTOR ECF SUBFAMILY"/>
    <property type="match status" value="1"/>
</dbReference>
<dbReference type="PANTHER" id="PTHR43133">
    <property type="entry name" value="RNA POLYMERASE ECF-TYPE SIGMA FACTO"/>
    <property type="match status" value="1"/>
</dbReference>
<dbReference type="SUPFAM" id="SSF88946">
    <property type="entry name" value="Sigma2 domain of RNA polymerase sigma factors"/>
    <property type="match status" value="1"/>
</dbReference>
<accession>A0ABV2T3M6</accession>
<dbReference type="CDD" id="cd06171">
    <property type="entry name" value="Sigma70_r4"/>
    <property type="match status" value="1"/>
</dbReference>
<evidence type="ECO:0000256" key="2">
    <source>
        <dbReference type="ARBA" id="ARBA00023015"/>
    </source>
</evidence>
<keyword evidence="4" id="KW-0804">Transcription</keyword>
<dbReference type="NCBIfam" id="TIGR02937">
    <property type="entry name" value="sigma70-ECF"/>
    <property type="match status" value="1"/>
</dbReference>
<comment type="caution">
    <text evidence="7">The sequence shown here is derived from an EMBL/GenBank/DDBJ whole genome shotgun (WGS) entry which is preliminary data.</text>
</comment>
<dbReference type="Proteomes" id="UP001549749">
    <property type="component" value="Unassembled WGS sequence"/>
</dbReference>
<dbReference type="InterPro" id="IPR007627">
    <property type="entry name" value="RNA_pol_sigma70_r2"/>
</dbReference>
<feature type="domain" description="RNA polymerase sigma-70 region 2" evidence="5">
    <location>
        <begin position="21"/>
        <end position="83"/>
    </location>
</feature>
<dbReference type="InterPro" id="IPR014327">
    <property type="entry name" value="RNA_pol_sigma70_bacteroid"/>
</dbReference>
<evidence type="ECO:0000256" key="4">
    <source>
        <dbReference type="ARBA" id="ARBA00023163"/>
    </source>
</evidence>